<dbReference type="EMBL" id="MU251286">
    <property type="protein sequence ID" value="KAG9249964.1"/>
    <property type="molecule type" value="Genomic_DNA"/>
</dbReference>
<proteinExistence type="predicted"/>
<evidence type="ECO:0000313" key="5">
    <source>
        <dbReference type="Proteomes" id="UP000887229"/>
    </source>
</evidence>
<name>A0A9P7ZD88_9HYPO</name>
<dbReference type="Gene3D" id="1.20.58.120">
    <property type="entry name" value="BAG domain"/>
    <property type="match status" value="1"/>
</dbReference>
<feature type="region of interest" description="Disordered" evidence="2">
    <location>
        <begin position="147"/>
        <end position="208"/>
    </location>
</feature>
<evidence type="ECO:0000313" key="4">
    <source>
        <dbReference type="EMBL" id="KAG9249964.1"/>
    </source>
</evidence>
<dbReference type="RefSeq" id="XP_046113888.1">
    <property type="nucleotide sequence ID" value="XM_046266268.1"/>
</dbReference>
<dbReference type="InterPro" id="IPR036533">
    <property type="entry name" value="BAG_dom_sf"/>
</dbReference>
<evidence type="ECO:0000256" key="2">
    <source>
        <dbReference type="SAM" id="MobiDB-lite"/>
    </source>
</evidence>
<sequence length="303" mass="34472">MSKYAYTRRNPSPYSALTSGPPTITKDDYSYITSRELDEPIHDRRRHQVNIHTLPNPEDDILLLKNRGITYPIHFPAYTIGDGRLQVRDVKNRVGLVMNLDERTLERVKLTYKGCGLEHASTPVREYGVKNKSEITAVVPRRFEGSASDGETVVVREPDSGKKTRGRKGKKIKEEAAHRAGKDSADRHHDSRSMFDPPDYTPADRPGASSLKKLDELAAEFTTKWLPLCVQFTASIRKDAEKREDEHRKISESMLQQIILRLDEVQTDGIDEVKTRRKALVREVQEALKAIDAAKASLSYRYD</sequence>
<dbReference type="SUPFAM" id="SSF63491">
    <property type="entry name" value="BAG domain"/>
    <property type="match status" value="1"/>
</dbReference>
<feature type="coiled-coil region" evidence="1">
    <location>
        <begin position="270"/>
        <end position="297"/>
    </location>
</feature>
<dbReference type="PROSITE" id="PS51035">
    <property type="entry name" value="BAG"/>
    <property type="match status" value="1"/>
</dbReference>
<comment type="caution">
    <text evidence="4">The sequence shown here is derived from an EMBL/GenBank/DDBJ whole genome shotgun (WGS) entry which is preliminary data.</text>
</comment>
<dbReference type="Proteomes" id="UP000887229">
    <property type="component" value="Unassembled WGS sequence"/>
</dbReference>
<gene>
    <name evidence="4" type="ORF">F5Z01DRAFT_695842</name>
</gene>
<dbReference type="Pfam" id="PF02179">
    <property type="entry name" value="BAG"/>
    <property type="match status" value="1"/>
</dbReference>
<accession>A0A9P7ZD88</accession>
<dbReference type="OrthoDB" id="417450at2759"/>
<reference evidence="4" key="1">
    <citation type="journal article" date="2021" name="IMA Fungus">
        <title>Genomic characterization of three marine fungi, including Emericellopsis atlantica sp. nov. with signatures of a generalist lifestyle and marine biomass degradation.</title>
        <authorList>
            <person name="Hagestad O.C."/>
            <person name="Hou L."/>
            <person name="Andersen J.H."/>
            <person name="Hansen E.H."/>
            <person name="Altermark B."/>
            <person name="Li C."/>
            <person name="Kuhnert E."/>
            <person name="Cox R.J."/>
            <person name="Crous P.W."/>
            <person name="Spatafora J.W."/>
            <person name="Lail K."/>
            <person name="Amirebrahimi M."/>
            <person name="Lipzen A."/>
            <person name="Pangilinan J."/>
            <person name="Andreopoulos W."/>
            <person name="Hayes R.D."/>
            <person name="Ng V."/>
            <person name="Grigoriev I.V."/>
            <person name="Jackson S.A."/>
            <person name="Sutton T.D.S."/>
            <person name="Dobson A.D.W."/>
            <person name="Rama T."/>
        </authorList>
    </citation>
    <scope>NUCLEOTIDE SEQUENCE</scope>
    <source>
        <strain evidence="4">TS7</strain>
    </source>
</reference>
<evidence type="ECO:0000256" key="1">
    <source>
        <dbReference type="SAM" id="Coils"/>
    </source>
</evidence>
<dbReference type="GeneID" id="70297171"/>
<keyword evidence="5" id="KW-1185">Reference proteome</keyword>
<feature type="compositionally biased region" description="Basic and acidic residues" evidence="2">
    <location>
        <begin position="172"/>
        <end position="193"/>
    </location>
</feature>
<feature type="domain" description="BAG" evidence="3">
    <location>
        <begin position="238"/>
        <end position="295"/>
    </location>
</feature>
<dbReference type="InterPro" id="IPR003103">
    <property type="entry name" value="BAG_domain"/>
</dbReference>
<keyword evidence="1" id="KW-0175">Coiled coil</keyword>
<evidence type="ECO:0000259" key="3">
    <source>
        <dbReference type="PROSITE" id="PS51035"/>
    </source>
</evidence>
<dbReference type="AlphaFoldDB" id="A0A9P7ZD88"/>
<protein>
    <submittedName>
        <fullName evidence="4">BAG domain protein</fullName>
    </submittedName>
</protein>
<organism evidence="4 5">
    <name type="scientific">Emericellopsis atlantica</name>
    <dbReference type="NCBI Taxonomy" id="2614577"/>
    <lineage>
        <taxon>Eukaryota</taxon>
        <taxon>Fungi</taxon>
        <taxon>Dikarya</taxon>
        <taxon>Ascomycota</taxon>
        <taxon>Pezizomycotina</taxon>
        <taxon>Sordariomycetes</taxon>
        <taxon>Hypocreomycetidae</taxon>
        <taxon>Hypocreales</taxon>
        <taxon>Bionectriaceae</taxon>
        <taxon>Emericellopsis</taxon>
    </lineage>
</organism>
<dbReference type="GO" id="GO:0051087">
    <property type="term" value="F:protein-folding chaperone binding"/>
    <property type="evidence" value="ECO:0007669"/>
    <property type="project" value="InterPro"/>
</dbReference>
<feature type="compositionally biased region" description="Polar residues" evidence="2">
    <location>
        <begin position="9"/>
        <end position="21"/>
    </location>
</feature>
<feature type="region of interest" description="Disordered" evidence="2">
    <location>
        <begin position="1"/>
        <end position="21"/>
    </location>
</feature>